<feature type="region of interest" description="Disordered" evidence="1">
    <location>
        <begin position="101"/>
        <end position="120"/>
    </location>
</feature>
<dbReference type="AlphaFoldDB" id="E4XKY5"/>
<organism evidence="2">
    <name type="scientific">Oikopleura dioica</name>
    <name type="common">Tunicate</name>
    <dbReference type="NCBI Taxonomy" id="34765"/>
    <lineage>
        <taxon>Eukaryota</taxon>
        <taxon>Metazoa</taxon>
        <taxon>Chordata</taxon>
        <taxon>Tunicata</taxon>
        <taxon>Appendicularia</taxon>
        <taxon>Copelata</taxon>
        <taxon>Oikopleuridae</taxon>
        <taxon>Oikopleura</taxon>
    </lineage>
</organism>
<reference evidence="2" key="1">
    <citation type="journal article" date="2010" name="Science">
        <title>Plasticity of animal genome architecture unmasked by rapid evolution of a pelagic tunicate.</title>
        <authorList>
            <person name="Denoeud F."/>
            <person name="Henriet S."/>
            <person name="Mungpakdee S."/>
            <person name="Aury J.M."/>
            <person name="Da Silva C."/>
            <person name="Brinkmann H."/>
            <person name="Mikhaleva J."/>
            <person name="Olsen L.C."/>
            <person name="Jubin C."/>
            <person name="Canestro C."/>
            <person name="Bouquet J.M."/>
            <person name="Danks G."/>
            <person name="Poulain J."/>
            <person name="Campsteijn C."/>
            <person name="Adamski M."/>
            <person name="Cross I."/>
            <person name="Yadetie F."/>
            <person name="Muffato M."/>
            <person name="Louis A."/>
            <person name="Butcher S."/>
            <person name="Tsagkogeorga G."/>
            <person name="Konrad A."/>
            <person name="Singh S."/>
            <person name="Jensen M.F."/>
            <person name="Cong E.H."/>
            <person name="Eikeseth-Otteraa H."/>
            <person name="Noel B."/>
            <person name="Anthouard V."/>
            <person name="Porcel B.M."/>
            <person name="Kachouri-Lafond R."/>
            <person name="Nishino A."/>
            <person name="Ugolini M."/>
            <person name="Chourrout P."/>
            <person name="Nishida H."/>
            <person name="Aasland R."/>
            <person name="Huzurbazar S."/>
            <person name="Westhof E."/>
            <person name="Delsuc F."/>
            <person name="Lehrach H."/>
            <person name="Reinhardt R."/>
            <person name="Weissenbach J."/>
            <person name="Roy S.W."/>
            <person name="Artiguenave F."/>
            <person name="Postlethwait J.H."/>
            <person name="Manak J.R."/>
            <person name="Thompson E.M."/>
            <person name="Jaillon O."/>
            <person name="Du Pasquier L."/>
            <person name="Boudinot P."/>
            <person name="Liberles D.A."/>
            <person name="Volff J.N."/>
            <person name="Philippe H."/>
            <person name="Lenhard B."/>
            <person name="Roest Crollius H."/>
            <person name="Wincker P."/>
            <person name="Chourrout D."/>
        </authorList>
    </citation>
    <scope>NUCLEOTIDE SEQUENCE [LARGE SCALE GENOMIC DNA]</scope>
</reference>
<sequence>MAVISTQPKSTSKCQLNVYLHRNTHRIVNLQRVLQSESILARFLPAALREKKAYQNKTSFIEDIPEPQSTSAPNFIMRENHCIDEMDPLIPIDKKHELKQEKINQRKSERSVHLKELSPN</sequence>
<evidence type="ECO:0000313" key="4">
    <source>
        <dbReference type="Proteomes" id="UP000001307"/>
    </source>
</evidence>
<gene>
    <name evidence="2" type="ORF">GSOID_T00014356001</name>
    <name evidence="3" type="ORF">GSOID_T00031633001</name>
</gene>
<proteinExistence type="predicted"/>
<accession>E4XKY5</accession>
<keyword evidence="4" id="KW-1185">Reference proteome</keyword>
<dbReference type="Proteomes" id="UP000011014">
    <property type="component" value="Unassembled WGS sequence"/>
</dbReference>
<dbReference type="InParanoid" id="E4XKY5"/>
<protein>
    <submittedName>
        <fullName evidence="2">Uncharacterized protein</fullName>
    </submittedName>
</protein>
<name>E4XKY5_OIKDI</name>
<dbReference type="EMBL" id="FN653066">
    <property type="protein sequence ID" value="CBY25053.1"/>
    <property type="molecule type" value="Genomic_DNA"/>
</dbReference>
<evidence type="ECO:0000256" key="1">
    <source>
        <dbReference type="SAM" id="MobiDB-lite"/>
    </source>
</evidence>
<evidence type="ECO:0000313" key="2">
    <source>
        <dbReference type="EMBL" id="CBY25053.1"/>
    </source>
</evidence>
<dbReference type="Proteomes" id="UP000001307">
    <property type="component" value="Unassembled WGS sequence"/>
</dbReference>
<dbReference type="EMBL" id="FN655138">
    <property type="protein sequence ID" value="CBY38125.1"/>
    <property type="molecule type" value="Genomic_DNA"/>
</dbReference>
<evidence type="ECO:0000313" key="3">
    <source>
        <dbReference type="EMBL" id="CBY38125.1"/>
    </source>
</evidence>